<comment type="caution">
    <text evidence="2">The sequence shown here is derived from an EMBL/GenBank/DDBJ whole genome shotgun (WGS) entry which is preliminary data.</text>
</comment>
<keyword evidence="3" id="KW-1185">Reference proteome</keyword>
<feature type="signal peptide" evidence="1">
    <location>
        <begin position="1"/>
        <end position="27"/>
    </location>
</feature>
<evidence type="ECO:0008006" key="4">
    <source>
        <dbReference type="Google" id="ProtNLM"/>
    </source>
</evidence>
<reference evidence="2" key="1">
    <citation type="submission" date="2020-08" db="EMBL/GenBank/DDBJ databases">
        <title>Ramlibacter sp. GTP1 16S ribosomal RNA gene genome sequencing and assembly.</title>
        <authorList>
            <person name="Kang M."/>
        </authorList>
    </citation>
    <scope>NUCLEOTIDE SEQUENCE</scope>
    <source>
        <strain evidence="2">GTP1</strain>
    </source>
</reference>
<evidence type="ECO:0000256" key="1">
    <source>
        <dbReference type="SAM" id="SignalP"/>
    </source>
</evidence>
<evidence type="ECO:0000313" key="3">
    <source>
        <dbReference type="Proteomes" id="UP000596827"/>
    </source>
</evidence>
<dbReference type="Proteomes" id="UP000596827">
    <property type="component" value="Unassembled WGS sequence"/>
</dbReference>
<feature type="chain" id="PRO_5037894611" description="VCBS repeat-containing protein" evidence="1">
    <location>
        <begin position="28"/>
        <end position="209"/>
    </location>
</feature>
<dbReference type="EMBL" id="JACORU010000003">
    <property type="protein sequence ID" value="MBC5765089.1"/>
    <property type="molecule type" value="Genomic_DNA"/>
</dbReference>
<evidence type="ECO:0000313" key="2">
    <source>
        <dbReference type="EMBL" id="MBC5765089.1"/>
    </source>
</evidence>
<name>A0A923M983_9BURK</name>
<dbReference type="AlphaFoldDB" id="A0A923M983"/>
<dbReference type="RefSeq" id="WP_187081540.1">
    <property type="nucleotide sequence ID" value="NZ_JACORU010000003.1"/>
</dbReference>
<protein>
    <recommendedName>
        <fullName evidence="4">VCBS repeat-containing protein</fullName>
    </recommendedName>
</protein>
<accession>A0A923M983</accession>
<gene>
    <name evidence="2" type="ORF">H8R02_11545</name>
</gene>
<sequence>MTASNTTAFRNFSLAASGAVLAASAWAAGAAPEGLMLDARLWREEIVAANEEGIEEGWYEIAVTADAVRVRAVAKPRANEPVRQDAMFLHRPGAALVEGVRINHGFPTEEFRPVVGHRYQRTLGRTEYSFKVWSNAVGTAYVISYDGSDHEYLLGLPAAATKVLAVADLDGDRKPDFVVDVGGEIFLLLSSDAKAGLNLPSAQLWAAAE</sequence>
<keyword evidence="1" id="KW-0732">Signal</keyword>
<proteinExistence type="predicted"/>
<organism evidence="2 3">
    <name type="scientific">Ramlibacter albus</name>
    <dbReference type="NCBI Taxonomy" id="2079448"/>
    <lineage>
        <taxon>Bacteria</taxon>
        <taxon>Pseudomonadati</taxon>
        <taxon>Pseudomonadota</taxon>
        <taxon>Betaproteobacteria</taxon>
        <taxon>Burkholderiales</taxon>
        <taxon>Comamonadaceae</taxon>
        <taxon>Ramlibacter</taxon>
    </lineage>
</organism>